<dbReference type="EMBL" id="JAPMUA010000001">
    <property type="protein sequence ID" value="MDG3585064.1"/>
    <property type="molecule type" value="Genomic_DNA"/>
</dbReference>
<name>A0ABT6FP79_9FLAO</name>
<comment type="caution">
    <text evidence="2">The sequence shown here is derived from an EMBL/GenBank/DDBJ whole genome shotgun (WGS) entry which is preliminary data.</text>
</comment>
<evidence type="ECO:0000313" key="3">
    <source>
        <dbReference type="Proteomes" id="UP001153642"/>
    </source>
</evidence>
<dbReference type="Pfam" id="PF16153">
    <property type="entry name" value="DUF4861"/>
    <property type="match status" value="1"/>
</dbReference>
<evidence type="ECO:0000313" key="2">
    <source>
        <dbReference type="EMBL" id="MDG3585064.1"/>
    </source>
</evidence>
<feature type="region of interest" description="Disordered" evidence="1">
    <location>
        <begin position="23"/>
        <end position="44"/>
    </location>
</feature>
<proteinExistence type="predicted"/>
<keyword evidence="3" id="KW-1185">Reference proteome</keyword>
<organism evidence="2 3">
    <name type="scientific">Galbibacter pacificus</name>
    <dbReference type="NCBI Taxonomy" id="2996052"/>
    <lineage>
        <taxon>Bacteria</taxon>
        <taxon>Pseudomonadati</taxon>
        <taxon>Bacteroidota</taxon>
        <taxon>Flavobacteriia</taxon>
        <taxon>Flavobacteriales</taxon>
        <taxon>Flavobacteriaceae</taxon>
        <taxon>Galbibacter</taxon>
    </lineage>
</organism>
<reference evidence="2" key="1">
    <citation type="submission" date="2022-11" db="EMBL/GenBank/DDBJ databases">
        <title>High-quality draft genome sequence of Galbibacter sp. strain CMA-7.</title>
        <authorList>
            <person name="Wei L."/>
            <person name="Dong C."/>
            <person name="Shao Z."/>
        </authorList>
    </citation>
    <scope>NUCLEOTIDE SEQUENCE</scope>
    <source>
        <strain evidence="2">CMA-7</strain>
    </source>
</reference>
<sequence length="343" mass="38733">MKKVKFLIPLCCLALSTACKTEPKKESADNAPAEKPVETQQNKRKTYAEISIAQGGKWVDGSKNHKEYSNGTSYKNVQELKVPKEHTDHSWYIRYEGPGWESNKVGYRLYLDWRNAIDIFGKKTSEMVLPNVGQDNFDSYHEMNDWGMDILKAGKSLGIGSIGRYIDGKVLHFEKVDSTYAKVENSATASSVYVDYHGWETNQQKIDLFSKLSITQNHRYTKHTVTPSKAIEGICTGIVKFDDIDLISKKSANGNWAYMATYGTQTLVPDKLGMAIFYKTTDVENEVEGPDDHLLVFKPTANAISYYFLGAWEKEKDGITNQADFIEYINGVLETLNSNNQLP</sequence>
<dbReference type="RefSeq" id="WP_277898793.1">
    <property type="nucleotide sequence ID" value="NZ_JAPMUA010000001.1"/>
</dbReference>
<evidence type="ECO:0000256" key="1">
    <source>
        <dbReference type="SAM" id="MobiDB-lite"/>
    </source>
</evidence>
<accession>A0ABT6FP79</accession>
<protein>
    <submittedName>
        <fullName evidence="2">DUF4861 family protein</fullName>
    </submittedName>
</protein>
<dbReference type="PROSITE" id="PS51257">
    <property type="entry name" value="PROKAR_LIPOPROTEIN"/>
    <property type="match status" value="1"/>
</dbReference>
<gene>
    <name evidence="2" type="ORF">OSR52_04230</name>
</gene>
<dbReference type="InterPro" id="IPR032342">
    <property type="entry name" value="DUF4861"/>
</dbReference>
<dbReference type="Proteomes" id="UP001153642">
    <property type="component" value="Unassembled WGS sequence"/>
</dbReference>